<keyword evidence="3" id="KW-1185">Reference proteome</keyword>
<protein>
    <submittedName>
        <fullName evidence="2">Uncharacterized protein</fullName>
    </submittedName>
</protein>
<comment type="caution">
    <text evidence="2">The sequence shown here is derived from an EMBL/GenBank/DDBJ whole genome shotgun (WGS) entry which is preliminary data.</text>
</comment>
<feature type="compositionally biased region" description="Polar residues" evidence="1">
    <location>
        <begin position="126"/>
        <end position="136"/>
    </location>
</feature>
<feature type="region of interest" description="Disordered" evidence="1">
    <location>
        <begin position="99"/>
        <end position="139"/>
    </location>
</feature>
<evidence type="ECO:0000313" key="2">
    <source>
        <dbReference type="EMBL" id="KAI7804095.1"/>
    </source>
</evidence>
<proteinExistence type="predicted"/>
<sequence length="283" mass="31567">MSLYSVVEFTDEYADDGRTVMDVIPTSWITGTESDECFWPTGKTTSINKAVKKQLAPSADWAKYDIRIIGNADTYAEARAKLSRAEDTSDVQYRRTLNCQRSAKDSNPRAANTRHPAQRVADTHPAAQSVNTTRSPANRFKDTRFGAQMNPVNVTGSAQEVTATVPANQSITTSDYAMFIKLLTLLEEVKKTQRVHSNMLNALLKQRDHGPLQEVTDDVVFPLRTMEDVEAMNEKLDDSGLMSSVNVANLRKIGILKIKLRSLLLHQKVHYPKLHSALLTSDT</sequence>
<dbReference type="PANTHER" id="PTHR34153:SF2">
    <property type="entry name" value="SI:CH211-262H13.3-RELATED"/>
    <property type="match status" value="1"/>
</dbReference>
<evidence type="ECO:0000256" key="1">
    <source>
        <dbReference type="SAM" id="MobiDB-lite"/>
    </source>
</evidence>
<reference evidence="2" key="1">
    <citation type="submission" date="2021-02" db="EMBL/GenBank/DDBJ databases">
        <title>Comparative genomics reveals that relaxation of natural selection precedes convergent phenotypic evolution of cavefish.</title>
        <authorList>
            <person name="Peng Z."/>
        </authorList>
    </citation>
    <scope>NUCLEOTIDE SEQUENCE</scope>
    <source>
        <tissue evidence="2">Muscle</tissue>
    </source>
</reference>
<gene>
    <name evidence="2" type="ORF">IRJ41_023834</name>
</gene>
<name>A0A9W7TVA0_TRIRA</name>
<dbReference type="AlphaFoldDB" id="A0A9W7TVA0"/>
<accession>A0A9W7TVA0</accession>
<dbReference type="PANTHER" id="PTHR34153">
    <property type="entry name" value="SI:CH211-262H13.3-RELATED-RELATED"/>
    <property type="match status" value="1"/>
</dbReference>
<dbReference type="Proteomes" id="UP001059041">
    <property type="component" value="Linkage Group LG11"/>
</dbReference>
<dbReference type="EMBL" id="JAFHDT010000011">
    <property type="protein sequence ID" value="KAI7804095.1"/>
    <property type="molecule type" value="Genomic_DNA"/>
</dbReference>
<evidence type="ECO:0000313" key="3">
    <source>
        <dbReference type="Proteomes" id="UP001059041"/>
    </source>
</evidence>
<organism evidence="2 3">
    <name type="scientific">Triplophysa rosa</name>
    <name type="common">Cave loach</name>
    <dbReference type="NCBI Taxonomy" id="992332"/>
    <lineage>
        <taxon>Eukaryota</taxon>
        <taxon>Metazoa</taxon>
        <taxon>Chordata</taxon>
        <taxon>Craniata</taxon>
        <taxon>Vertebrata</taxon>
        <taxon>Euteleostomi</taxon>
        <taxon>Actinopterygii</taxon>
        <taxon>Neopterygii</taxon>
        <taxon>Teleostei</taxon>
        <taxon>Ostariophysi</taxon>
        <taxon>Cypriniformes</taxon>
        <taxon>Nemacheilidae</taxon>
        <taxon>Triplophysa</taxon>
    </lineage>
</organism>